<evidence type="ECO:0000313" key="3">
    <source>
        <dbReference type="Proteomes" id="UP000053593"/>
    </source>
</evidence>
<evidence type="ECO:0000256" key="1">
    <source>
        <dbReference type="SAM" id="MobiDB-lite"/>
    </source>
</evidence>
<accession>A0A0D0C9R6</accession>
<evidence type="ECO:0000313" key="2">
    <source>
        <dbReference type="EMBL" id="KIK54747.1"/>
    </source>
</evidence>
<dbReference type="HOGENOM" id="CLU_2527701_0_0_1"/>
<name>A0A0D0C9R6_9AGAR</name>
<reference evidence="2 3" key="1">
    <citation type="submission" date="2014-04" db="EMBL/GenBank/DDBJ databases">
        <title>Evolutionary Origins and Diversification of the Mycorrhizal Mutualists.</title>
        <authorList>
            <consortium name="DOE Joint Genome Institute"/>
            <consortium name="Mycorrhizal Genomics Consortium"/>
            <person name="Kohler A."/>
            <person name="Kuo A."/>
            <person name="Nagy L.G."/>
            <person name="Floudas D."/>
            <person name="Copeland A."/>
            <person name="Barry K.W."/>
            <person name="Cichocki N."/>
            <person name="Veneault-Fourrey C."/>
            <person name="LaButti K."/>
            <person name="Lindquist E.A."/>
            <person name="Lipzen A."/>
            <person name="Lundell T."/>
            <person name="Morin E."/>
            <person name="Murat C."/>
            <person name="Riley R."/>
            <person name="Ohm R."/>
            <person name="Sun H."/>
            <person name="Tunlid A."/>
            <person name="Henrissat B."/>
            <person name="Grigoriev I.V."/>
            <person name="Hibbett D.S."/>
            <person name="Martin F."/>
        </authorList>
    </citation>
    <scope>NUCLEOTIDE SEQUENCE [LARGE SCALE GENOMIC DNA]</scope>
    <source>
        <strain evidence="2 3">FD-317 M1</strain>
    </source>
</reference>
<dbReference type="Proteomes" id="UP000053593">
    <property type="component" value="Unassembled WGS sequence"/>
</dbReference>
<feature type="region of interest" description="Disordered" evidence="1">
    <location>
        <begin position="59"/>
        <end position="84"/>
    </location>
</feature>
<dbReference type="EMBL" id="KN834813">
    <property type="protein sequence ID" value="KIK54747.1"/>
    <property type="molecule type" value="Genomic_DNA"/>
</dbReference>
<sequence>MGVVASCFNGIFQCIGATVVCIIKSIADVLECLVTAIVDVLVGLCDCLTCGCCRKKSKVQDETVASKEVDKEADKEASSNKATA</sequence>
<protein>
    <submittedName>
        <fullName evidence="2">Uncharacterized protein</fullName>
    </submittedName>
</protein>
<organism evidence="2 3">
    <name type="scientific">Collybiopsis luxurians FD-317 M1</name>
    <dbReference type="NCBI Taxonomy" id="944289"/>
    <lineage>
        <taxon>Eukaryota</taxon>
        <taxon>Fungi</taxon>
        <taxon>Dikarya</taxon>
        <taxon>Basidiomycota</taxon>
        <taxon>Agaricomycotina</taxon>
        <taxon>Agaricomycetes</taxon>
        <taxon>Agaricomycetidae</taxon>
        <taxon>Agaricales</taxon>
        <taxon>Marasmiineae</taxon>
        <taxon>Omphalotaceae</taxon>
        <taxon>Collybiopsis</taxon>
        <taxon>Collybiopsis luxurians</taxon>
    </lineage>
</organism>
<dbReference type="OrthoDB" id="5230947at2759"/>
<keyword evidence="3" id="KW-1185">Reference proteome</keyword>
<gene>
    <name evidence="2" type="ORF">GYMLUDRAFT_48449</name>
</gene>
<proteinExistence type="predicted"/>
<feature type="compositionally biased region" description="Basic and acidic residues" evidence="1">
    <location>
        <begin position="59"/>
        <end position="78"/>
    </location>
</feature>
<dbReference type="AlphaFoldDB" id="A0A0D0C9R6"/>